<gene>
    <name evidence="3" type="ORF">STSP_13930</name>
</gene>
<proteinExistence type="predicted"/>
<evidence type="ECO:0000256" key="1">
    <source>
        <dbReference type="SAM" id="Coils"/>
    </source>
</evidence>
<dbReference type="EMBL" id="LOHS01000050">
    <property type="protein sequence ID" value="OAH15175.1"/>
    <property type="molecule type" value="Genomic_DNA"/>
</dbReference>
<accession>A0A177HWD6</accession>
<reference evidence="3 4" key="1">
    <citation type="submission" date="2015-12" db="EMBL/GenBank/DDBJ databases">
        <title>Genome sequence of Streptomyces sp. G25.</title>
        <authorList>
            <person name="Poehlein A."/>
            <person name="Roettig A."/>
            <person name="Hiessl S."/>
            <person name="Hauschild P."/>
            <person name="Schauer J."/>
            <person name="Madkour M.H."/>
            <person name="Al-Ansari A.M."/>
            <person name="Almakishah N.H."/>
            <person name="Steinbuechel A."/>
            <person name="Daniel R."/>
        </authorList>
    </citation>
    <scope>NUCLEOTIDE SEQUENCE [LARGE SCALE GENOMIC DNA]</scope>
    <source>
        <strain evidence="4">G25(2015)</strain>
    </source>
</reference>
<sequence length="192" mass="20863">MAEHDANLDRLTSGMAMLEAEMAAVRSRREQVMASREQALRVQEALFAAARAGAALRDLQSREETRLTVVRDLDERETVGDAKPSADDADVAAAPVAPQGEDSAAVGAPARPGAATLVAQVLQIIMSEPDRHWTAKLIAVQLEGQGAESDQKAHARARNRLDKLVQKRLLLKRHRDDDRRCHFVAASTTEAA</sequence>
<keyword evidence="1" id="KW-0175">Coiled coil</keyword>
<dbReference type="PATRIC" id="fig|1716141.3.peg.1473"/>
<dbReference type="RefSeq" id="WP_067273502.1">
    <property type="nucleotide sequence ID" value="NZ_LOHS01000050.1"/>
</dbReference>
<feature type="compositionally biased region" description="Basic and acidic residues" evidence="2">
    <location>
        <begin position="76"/>
        <end position="86"/>
    </location>
</feature>
<evidence type="ECO:0000256" key="2">
    <source>
        <dbReference type="SAM" id="MobiDB-lite"/>
    </source>
</evidence>
<dbReference type="AlphaFoldDB" id="A0A177HWD6"/>
<dbReference type="OrthoDB" id="4146354at2"/>
<keyword evidence="4" id="KW-1185">Reference proteome</keyword>
<protein>
    <submittedName>
        <fullName evidence="3">Uncharacterized protein</fullName>
    </submittedName>
</protein>
<evidence type="ECO:0000313" key="4">
    <source>
        <dbReference type="Proteomes" id="UP000077381"/>
    </source>
</evidence>
<evidence type="ECO:0000313" key="3">
    <source>
        <dbReference type="EMBL" id="OAH15175.1"/>
    </source>
</evidence>
<organism evidence="3 4">
    <name type="scientific">Streptomyces jeddahensis</name>
    <dbReference type="NCBI Taxonomy" id="1716141"/>
    <lineage>
        <taxon>Bacteria</taxon>
        <taxon>Bacillati</taxon>
        <taxon>Actinomycetota</taxon>
        <taxon>Actinomycetes</taxon>
        <taxon>Kitasatosporales</taxon>
        <taxon>Streptomycetaceae</taxon>
        <taxon>Streptomyces</taxon>
    </lineage>
</organism>
<dbReference type="Proteomes" id="UP000077381">
    <property type="component" value="Unassembled WGS sequence"/>
</dbReference>
<name>A0A177HWD6_9ACTN</name>
<feature type="coiled-coil region" evidence="1">
    <location>
        <begin position="1"/>
        <end position="28"/>
    </location>
</feature>
<feature type="compositionally biased region" description="Low complexity" evidence="2">
    <location>
        <begin position="91"/>
        <end position="108"/>
    </location>
</feature>
<feature type="region of interest" description="Disordered" evidence="2">
    <location>
        <begin position="76"/>
        <end position="108"/>
    </location>
</feature>
<comment type="caution">
    <text evidence="3">The sequence shown here is derived from an EMBL/GenBank/DDBJ whole genome shotgun (WGS) entry which is preliminary data.</text>
</comment>